<dbReference type="InterPro" id="IPR045851">
    <property type="entry name" value="AMP-bd_C_sf"/>
</dbReference>
<evidence type="ECO:0000259" key="3">
    <source>
        <dbReference type="Pfam" id="PF00501"/>
    </source>
</evidence>
<evidence type="ECO:0000313" key="4">
    <source>
        <dbReference type="EMBL" id="MBB5831774.1"/>
    </source>
</evidence>
<dbReference type="PANTHER" id="PTHR43439">
    <property type="entry name" value="PHENYLACETATE-COENZYME A LIGASE"/>
    <property type="match status" value="1"/>
</dbReference>
<sequence length="389" mass="41031">MSLRGRAGRGIDVAAVLRARLGTRARSVVLVDRQGMLTGQDLLDLVRLRREHPRHGLLHGPAHPAARTVAHLPAAQDPGALSATAPLRQVLVAVLAADGEVVLRSSGSTGAPRLQRRGPLTPAQLRCLLDLGRRVGLRRGRLVACLAPGVHGHGLLLALGALAVGAPLVDLAHLPAADRIALLHRTSPDLLTGAPVHLAALLRAEQALVRGRPLAIPRIVSGSGPLTEELRADLSRHFRARVHDVYGTTETGPLSVDGRPLRGVHLRELEGLLVARTPFTAGRELVTDRGELAGGERVRVLGRADATLTAGGRLPDPPATLRVLRAHPAVGSARLLVEADERTGVHTLAEVVLDPSAARTTAVSPEDLRALVHDRLGASAVPDGFRLLR</sequence>
<dbReference type="RefSeq" id="WP_184325186.1">
    <property type="nucleotide sequence ID" value="NZ_JACHLZ010000001.1"/>
</dbReference>
<protein>
    <submittedName>
        <fullName evidence="4">O-succinylbenzoic acid--CoA ligase</fullName>
        <ecNumber evidence="4">6.2.1.26</ecNumber>
    </submittedName>
</protein>
<dbReference type="SUPFAM" id="SSF56801">
    <property type="entry name" value="Acetyl-CoA synthetase-like"/>
    <property type="match status" value="1"/>
</dbReference>
<name>A0A841AF70_9MICO</name>
<dbReference type="GO" id="GO:0008756">
    <property type="term" value="F:o-succinylbenzoate-CoA ligase activity"/>
    <property type="evidence" value="ECO:0007669"/>
    <property type="project" value="UniProtKB-EC"/>
</dbReference>
<keyword evidence="1" id="KW-0596">Phosphopantetheine</keyword>
<dbReference type="Proteomes" id="UP000588158">
    <property type="component" value="Unassembled WGS sequence"/>
</dbReference>
<comment type="caution">
    <text evidence="4">The sequence shown here is derived from an EMBL/GenBank/DDBJ whole genome shotgun (WGS) entry which is preliminary data.</text>
</comment>
<reference evidence="4 5" key="1">
    <citation type="submission" date="2020-08" db="EMBL/GenBank/DDBJ databases">
        <title>Sequencing the genomes of 1000 actinobacteria strains.</title>
        <authorList>
            <person name="Klenk H.-P."/>
        </authorList>
    </citation>
    <scope>NUCLEOTIDE SEQUENCE [LARGE SCALE GENOMIC DNA]</scope>
    <source>
        <strain evidence="4 5">DSM 28796</strain>
    </source>
</reference>
<dbReference type="Gene3D" id="3.30.300.30">
    <property type="match status" value="1"/>
</dbReference>
<dbReference type="InterPro" id="IPR042099">
    <property type="entry name" value="ANL_N_sf"/>
</dbReference>
<dbReference type="Gene3D" id="3.40.50.12780">
    <property type="entry name" value="N-terminal domain of ligase-like"/>
    <property type="match status" value="1"/>
</dbReference>
<dbReference type="Pfam" id="PF00501">
    <property type="entry name" value="AMP-binding"/>
    <property type="match status" value="1"/>
</dbReference>
<dbReference type="AlphaFoldDB" id="A0A841AF70"/>
<proteinExistence type="predicted"/>
<gene>
    <name evidence="4" type="ORF">HNR70_001587</name>
</gene>
<keyword evidence="5" id="KW-1185">Reference proteome</keyword>
<dbReference type="PANTHER" id="PTHR43439:SF2">
    <property type="entry name" value="ENZYME, PUTATIVE (JCVI)-RELATED"/>
    <property type="match status" value="1"/>
</dbReference>
<keyword evidence="2" id="KW-0597">Phosphoprotein</keyword>
<dbReference type="EC" id="6.2.1.26" evidence="4"/>
<dbReference type="InterPro" id="IPR000873">
    <property type="entry name" value="AMP-dep_synth/lig_dom"/>
</dbReference>
<keyword evidence="4" id="KW-0436">Ligase</keyword>
<accession>A0A841AF70</accession>
<organism evidence="4 5">
    <name type="scientific">Brachybacterium aquaticum</name>
    <dbReference type="NCBI Taxonomy" id="1432564"/>
    <lineage>
        <taxon>Bacteria</taxon>
        <taxon>Bacillati</taxon>
        <taxon>Actinomycetota</taxon>
        <taxon>Actinomycetes</taxon>
        <taxon>Micrococcales</taxon>
        <taxon>Dermabacteraceae</taxon>
        <taxon>Brachybacterium</taxon>
    </lineage>
</organism>
<feature type="domain" description="AMP-dependent synthetase/ligase" evidence="3">
    <location>
        <begin position="103"/>
        <end position="256"/>
    </location>
</feature>
<evidence type="ECO:0000256" key="2">
    <source>
        <dbReference type="ARBA" id="ARBA00022553"/>
    </source>
</evidence>
<evidence type="ECO:0000256" key="1">
    <source>
        <dbReference type="ARBA" id="ARBA00022450"/>
    </source>
</evidence>
<evidence type="ECO:0000313" key="5">
    <source>
        <dbReference type="Proteomes" id="UP000588158"/>
    </source>
</evidence>
<dbReference type="InterPro" id="IPR051414">
    <property type="entry name" value="Adenylate-forming_Reductase"/>
</dbReference>
<dbReference type="EMBL" id="JACHLZ010000001">
    <property type="protein sequence ID" value="MBB5831774.1"/>
    <property type="molecule type" value="Genomic_DNA"/>
</dbReference>